<evidence type="ECO:0000313" key="1">
    <source>
        <dbReference type="EMBL" id="DAF92407.1"/>
    </source>
</evidence>
<accession>A0A8S5UD16</accession>
<reference evidence="1" key="1">
    <citation type="journal article" date="2021" name="Proc. Natl. Acad. Sci. U.S.A.">
        <title>A Catalog of Tens of Thousands of Viruses from Human Metagenomes Reveals Hidden Associations with Chronic Diseases.</title>
        <authorList>
            <person name="Tisza M.J."/>
            <person name="Buck C.B."/>
        </authorList>
    </citation>
    <scope>NUCLEOTIDE SEQUENCE</scope>
    <source>
        <strain evidence="1">Ct13O11</strain>
    </source>
</reference>
<sequence length="243" mass="26646">MKTSKQTLPSFSDNPAKRVKSSIKAHIPQSWLALTNEQRHYLCALMAQGEWTADEMKALFLARIIGQSHRVLLKLKDSIAKLMPLVDFIDQPPAEPSRMSHIAGHAAVDAMLDGVPFRTYLEVENYYQGYLKVQSPEALDAIGMALYPGTTGADFDNAHRVMLLMWLVGLKAQYAGLFPHLFGAPGSADPDSTPPDPRAVMNTCLRALTGGDITKQPAVLSTPTLDALTELDAKAEEMEKLKV</sequence>
<dbReference type="EMBL" id="BK016066">
    <property type="protein sequence ID" value="DAF92407.1"/>
    <property type="molecule type" value="Genomic_DNA"/>
</dbReference>
<name>A0A8S5UD16_9CAUD</name>
<organism evidence="1">
    <name type="scientific">Siphoviridae sp. ct13O11</name>
    <dbReference type="NCBI Taxonomy" id="2825303"/>
    <lineage>
        <taxon>Viruses</taxon>
        <taxon>Duplodnaviria</taxon>
        <taxon>Heunggongvirae</taxon>
        <taxon>Uroviricota</taxon>
        <taxon>Caudoviricetes</taxon>
    </lineage>
</organism>
<protein>
    <submittedName>
        <fullName evidence="1">Uncharacterized protein</fullName>
    </submittedName>
</protein>
<proteinExistence type="predicted"/>